<dbReference type="Proteomes" id="UP000285951">
    <property type="component" value="Unassembled WGS sequence"/>
</dbReference>
<dbReference type="Gene3D" id="3.40.50.360">
    <property type="match status" value="1"/>
</dbReference>
<dbReference type="EMBL" id="WOTW01000006">
    <property type="protein sequence ID" value="MUP37061.1"/>
    <property type="molecule type" value="Genomic_DNA"/>
</dbReference>
<dbReference type="GO" id="GO:0003955">
    <property type="term" value="F:NAD(P)H dehydrogenase (quinone) activity"/>
    <property type="evidence" value="ECO:0007669"/>
    <property type="project" value="TreeGrafter"/>
</dbReference>
<dbReference type="InterPro" id="IPR029039">
    <property type="entry name" value="Flavoprotein-like_sf"/>
</dbReference>
<dbReference type="OrthoDB" id="652200at2"/>
<dbReference type="InterPro" id="IPR051545">
    <property type="entry name" value="NAD(P)H_dehydrogenase_qn"/>
</dbReference>
<dbReference type="SUPFAM" id="SSF52218">
    <property type="entry name" value="Flavoproteins"/>
    <property type="match status" value="1"/>
</dbReference>
<reference evidence="5 6" key="1">
    <citation type="submission" date="2019-11" db="EMBL/GenBank/DDBJ databases">
        <title>Draft genome sequence of Labilibaculum sp. strain SYP isolated from Black Sea.</title>
        <authorList>
            <person name="Yadav S."/>
            <person name="Villanueva L."/>
        </authorList>
    </citation>
    <scope>NUCLEOTIDE SEQUENCE [LARGE SCALE GENOMIC DNA]</scope>
    <source>
        <strain evidence="5 6">44</strain>
    </source>
</reference>
<evidence type="ECO:0000256" key="1">
    <source>
        <dbReference type="ARBA" id="ARBA00006252"/>
    </source>
</evidence>
<dbReference type="GO" id="GO:0005829">
    <property type="term" value="C:cytosol"/>
    <property type="evidence" value="ECO:0007669"/>
    <property type="project" value="TreeGrafter"/>
</dbReference>
<dbReference type="InterPro" id="IPR003680">
    <property type="entry name" value="Flavodoxin_fold"/>
</dbReference>
<feature type="domain" description="Flavodoxin-like fold" evidence="3">
    <location>
        <begin position="1"/>
        <end position="186"/>
    </location>
</feature>
<evidence type="ECO:0000313" key="4">
    <source>
        <dbReference type="EMBL" id="MUP37061.1"/>
    </source>
</evidence>
<evidence type="ECO:0000259" key="3">
    <source>
        <dbReference type="Pfam" id="PF02525"/>
    </source>
</evidence>
<keyword evidence="6" id="KW-1185">Reference proteome</keyword>
<dbReference type="Pfam" id="PF02525">
    <property type="entry name" value="Flavodoxin_2"/>
    <property type="match status" value="1"/>
</dbReference>
<comment type="caution">
    <text evidence="4">The sequence shown here is derived from an EMBL/GenBank/DDBJ whole genome shotgun (WGS) entry which is preliminary data.</text>
</comment>
<keyword evidence="2" id="KW-0560">Oxidoreductase</keyword>
<sequence length="190" mass="22033">MKTTIVFAHPWHGSFNKAILDAVIKKLNAKSKGYFIIDLNKDNFNPVLQKKDLALYSKGETTDKLVLSYQEILKETSELIFIFPIWWYDLPAVLKGFIDKVMLKNFSYFETKYGLKGLLTHINKTTVITTSEYPTWYLKFLSGNPIKGTFINKTLKGVGLRNIKWLNSEYTTSGKNDKRTKFLRKIESFL</sequence>
<comment type="similarity">
    <text evidence="1">Belongs to the NAD(P)H dehydrogenase (quinone) family.</text>
</comment>
<accession>A0A7M4D332</accession>
<dbReference type="RefSeq" id="WP_156194900.1">
    <property type="nucleotide sequence ID" value="NZ_QTZN02000006.1"/>
</dbReference>
<evidence type="ECO:0000256" key="2">
    <source>
        <dbReference type="ARBA" id="ARBA00023002"/>
    </source>
</evidence>
<dbReference type="AlphaFoldDB" id="A0A7M4D332"/>
<dbReference type="PANTHER" id="PTHR10204">
    <property type="entry name" value="NAD P H OXIDOREDUCTASE-RELATED"/>
    <property type="match status" value="1"/>
</dbReference>
<dbReference type="EMBL" id="QTZN02000006">
    <property type="protein sequence ID" value="MVB06266.1"/>
    <property type="molecule type" value="Genomic_DNA"/>
</dbReference>
<gene>
    <name evidence="5" type="ORF">DWB62_004455</name>
    <name evidence="4" type="ORF">GNY23_04455</name>
</gene>
<evidence type="ECO:0000313" key="7">
    <source>
        <dbReference type="Proteomes" id="UP000462449"/>
    </source>
</evidence>
<dbReference type="PANTHER" id="PTHR10204:SF34">
    <property type="entry name" value="NAD(P)H DEHYDROGENASE [QUINONE] 1 ISOFORM 1"/>
    <property type="match status" value="1"/>
</dbReference>
<evidence type="ECO:0000313" key="5">
    <source>
        <dbReference type="EMBL" id="MVB06266.1"/>
    </source>
</evidence>
<proteinExistence type="inferred from homology"/>
<evidence type="ECO:0000313" key="6">
    <source>
        <dbReference type="Proteomes" id="UP000285951"/>
    </source>
</evidence>
<reference evidence="4 7" key="2">
    <citation type="submission" date="2019-12" db="EMBL/GenBank/DDBJ databases">
        <title>Draft genome sequence of Labilibaculum sp. strain 44 isolated from deep waters of Black Sea.</title>
        <authorList>
            <person name="Yadav S."/>
            <person name="Villanueva L."/>
        </authorList>
    </citation>
    <scope>NUCLEOTIDE SEQUENCE [LARGE SCALE GENOMIC DNA]</scope>
    <source>
        <strain evidence="4 7">44</strain>
    </source>
</reference>
<protein>
    <submittedName>
        <fullName evidence="4">Flavodoxin family protein</fullName>
    </submittedName>
</protein>
<organism evidence="4 7">
    <name type="scientific">Labilibaculum euxinus</name>
    <dbReference type="NCBI Taxonomy" id="2686357"/>
    <lineage>
        <taxon>Bacteria</taxon>
        <taxon>Pseudomonadati</taxon>
        <taxon>Bacteroidota</taxon>
        <taxon>Bacteroidia</taxon>
        <taxon>Marinilabiliales</taxon>
        <taxon>Marinifilaceae</taxon>
        <taxon>Labilibaculum</taxon>
    </lineage>
</organism>
<dbReference type="Proteomes" id="UP000462449">
    <property type="component" value="Unassembled WGS sequence"/>
</dbReference>
<name>A0A7M4D332_9BACT</name>